<evidence type="ECO:0008006" key="2">
    <source>
        <dbReference type="Google" id="ProtNLM"/>
    </source>
</evidence>
<accession>X1T963</accession>
<dbReference type="SUPFAM" id="SSF46785">
    <property type="entry name" value="Winged helix' DNA-binding domain"/>
    <property type="match status" value="1"/>
</dbReference>
<reference evidence="1" key="1">
    <citation type="journal article" date="2014" name="Front. Microbiol.">
        <title>High frequency of phylogenetically diverse reductive dehalogenase-homologous genes in deep subseafloor sedimentary metagenomes.</title>
        <authorList>
            <person name="Kawai M."/>
            <person name="Futagami T."/>
            <person name="Toyoda A."/>
            <person name="Takaki Y."/>
            <person name="Nishi S."/>
            <person name="Hori S."/>
            <person name="Arai W."/>
            <person name="Tsubouchi T."/>
            <person name="Morono Y."/>
            <person name="Uchiyama I."/>
            <person name="Ito T."/>
            <person name="Fujiyama A."/>
            <person name="Inagaki F."/>
            <person name="Takami H."/>
        </authorList>
    </citation>
    <scope>NUCLEOTIDE SEQUENCE</scope>
    <source>
        <strain evidence="1">Expedition CK06-06</strain>
    </source>
</reference>
<dbReference type="AlphaFoldDB" id="X1T963"/>
<evidence type="ECO:0000313" key="1">
    <source>
        <dbReference type="EMBL" id="GAI76514.1"/>
    </source>
</evidence>
<proteinExistence type="predicted"/>
<organism evidence="1">
    <name type="scientific">marine sediment metagenome</name>
    <dbReference type="NCBI Taxonomy" id="412755"/>
    <lineage>
        <taxon>unclassified sequences</taxon>
        <taxon>metagenomes</taxon>
        <taxon>ecological metagenomes</taxon>
    </lineage>
</organism>
<comment type="caution">
    <text evidence="1">The sequence shown here is derived from an EMBL/GenBank/DDBJ whole genome shotgun (WGS) entry which is preliminary data.</text>
</comment>
<name>X1T963_9ZZZZ</name>
<dbReference type="EMBL" id="BARW01014504">
    <property type="protein sequence ID" value="GAI76514.1"/>
    <property type="molecule type" value="Genomic_DNA"/>
</dbReference>
<dbReference type="InterPro" id="IPR036390">
    <property type="entry name" value="WH_DNA-bd_sf"/>
</dbReference>
<dbReference type="Gene3D" id="1.10.10.10">
    <property type="entry name" value="Winged helix-like DNA-binding domain superfamily/Winged helix DNA-binding domain"/>
    <property type="match status" value="1"/>
</dbReference>
<dbReference type="InterPro" id="IPR036388">
    <property type="entry name" value="WH-like_DNA-bd_sf"/>
</dbReference>
<protein>
    <recommendedName>
        <fullName evidence="2">HTH asnC-type domain-containing protein</fullName>
    </recommendedName>
</protein>
<gene>
    <name evidence="1" type="ORF">S12H4_25688</name>
</gene>
<sequence length="148" mass="17442">MKKDIKILKELDKNGRVKIIDISKSLNISAEMALYKLKNLYKNKIVLGSRIIFDMEKMNYFFGNLKLNLKHLSEKTKQEIFDFCKQHKFINALSFGIGEYNCLVQFFFSQEKQFRNSLKDFLEKFNNEINSSDIILVENEGEIKTLVL</sequence>
<dbReference type="Pfam" id="PF13412">
    <property type="entry name" value="HTH_24"/>
    <property type="match status" value="1"/>
</dbReference>